<evidence type="ECO:0000313" key="8">
    <source>
        <dbReference type="Proteomes" id="UP000195402"/>
    </source>
</evidence>
<keyword evidence="4" id="KW-0804">Transcription</keyword>
<dbReference type="GO" id="GO:0005730">
    <property type="term" value="C:nucleolus"/>
    <property type="evidence" value="ECO:0007669"/>
    <property type="project" value="UniProtKB-SubCell"/>
</dbReference>
<evidence type="ECO:0000256" key="6">
    <source>
        <dbReference type="SAM" id="MobiDB-lite"/>
    </source>
</evidence>
<dbReference type="PANTHER" id="PTHR14440">
    <property type="entry name" value="DNA-DIRECTED RNA POLYMERASE I SUBUNIT RPA49"/>
    <property type="match status" value="1"/>
</dbReference>
<comment type="caution">
    <text evidence="7">The sequence shown here is derived from an EMBL/GenBank/DDBJ whole genome shotgun (WGS) entry which is preliminary data.</text>
</comment>
<evidence type="ECO:0000313" key="7">
    <source>
        <dbReference type="EMBL" id="OVA10366.1"/>
    </source>
</evidence>
<dbReference type="Proteomes" id="UP000195402">
    <property type="component" value="Unassembled WGS sequence"/>
</dbReference>
<feature type="region of interest" description="Disordered" evidence="6">
    <location>
        <begin position="1"/>
        <end position="27"/>
    </location>
</feature>
<dbReference type="InParanoid" id="A0A200QIQ1"/>
<dbReference type="OrthoDB" id="532500at2759"/>
<feature type="compositionally biased region" description="Basic residues" evidence="6">
    <location>
        <begin position="13"/>
        <end position="27"/>
    </location>
</feature>
<dbReference type="EMBL" id="MVGT01001992">
    <property type="protein sequence ID" value="OVA10366.1"/>
    <property type="molecule type" value="Genomic_DNA"/>
</dbReference>
<dbReference type="GO" id="GO:0003677">
    <property type="term" value="F:DNA binding"/>
    <property type="evidence" value="ECO:0007669"/>
    <property type="project" value="InterPro"/>
</dbReference>
<evidence type="ECO:0000256" key="2">
    <source>
        <dbReference type="ARBA" id="ARBA00009430"/>
    </source>
</evidence>
<evidence type="ECO:0000256" key="1">
    <source>
        <dbReference type="ARBA" id="ARBA00004604"/>
    </source>
</evidence>
<name>A0A200QIQ1_MACCD</name>
<dbReference type="GO" id="GO:0000428">
    <property type="term" value="C:DNA-directed RNA polymerase complex"/>
    <property type="evidence" value="ECO:0007669"/>
    <property type="project" value="UniProtKB-KW"/>
</dbReference>
<accession>A0A200QIQ1</accession>
<organism evidence="7 8">
    <name type="scientific">Macleaya cordata</name>
    <name type="common">Five-seeded plume-poppy</name>
    <name type="synonym">Bocconia cordata</name>
    <dbReference type="NCBI Taxonomy" id="56857"/>
    <lineage>
        <taxon>Eukaryota</taxon>
        <taxon>Viridiplantae</taxon>
        <taxon>Streptophyta</taxon>
        <taxon>Embryophyta</taxon>
        <taxon>Tracheophyta</taxon>
        <taxon>Spermatophyta</taxon>
        <taxon>Magnoliopsida</taxon>
        <taxon>Ranunculales</taxon>
        <taxon>Papaveraceae</taxon>
        <taxon>Papaveroideae</taxon>
        <taxon>Macleaya</taxon>
    </lineage>
</organism>
<comment type="subcellular location">
    <subcellularLocation>
        <location evidence="1">Nucleus</location>
        <location evidence="1">Nucleolus</location>
    </subcellularLocation>
</comment>
<keyword evidence="5" id="KW-0539">Nucleus</keyword>
<evidence type="ECO:0000256" key="4">
    <source>
        <dbReference type="ARBA" id="ARBA00023163"/>
    </source>
</evidence>
<dbReference type="STRING" id="56857.A0A200QIQ1"/>
<sequence>MEEENNLIIPSEKKKKKSKKNKKRKRIEVKMEIVPQHPEKIAPLVGYFPSGYDPQKIYTSEDDEPPRVRVFTNKQRSSRLELVVSPKGSKVNFVGTSHSGEATASQACTYALGVLDKETQSLKIVPIACNKIFRLEPRVGGLDVCKNEPSKESKEEELLTVEEKAGKIRDLTNLYGTKKVITKAKKNDILHRKEDPSTQKDLQKKTEKLVINKEALESAGTYTARNIPPHDSTATTPEKAYPLDKIIFQGEWDSLLDVLDYVQSEEQLASNAYPSFVCNRAHKLMEIEDEVEKKTLACIYSYITHLIKFKDKKSLDYSASAKSHRIPDILYKKFLRMFHDQFDHGRIEPSLEKKDLLISYVLVLTLIADGFKTDPSDIAKDLRMTSMSLRQYYLNLGCKLARVDKLLQVTLPLPLVFPKAKFERRKR</sequence>
<proteinExistence type="inferred from homology"/>
<dbReference type="InterPro" id="IPR009668">
    <property type="entry name" value="RNA_pol-assoc_fac_A49-like"/>
</dbReference>
<reference evidence="7 8" key="1">
    <citation type="journal article" date="2017" name="Mol. Plant">
        <title>The Genome of Medicinal Plant Macleaya cordata Provides New Insights into Benzylisoquinoline Alkaloids Metabolism.</title>
        <authorList>
            <person name="Liu X."/>
            <person name="Liu Y."/>
            <person name="Huang P."/>
            <person name="Ma Y."/>
            <person name="Qing Z."/>
            <person name="Tang Q."/>
            <person name="Cao H."/>
            <person name="Cheng P."/>
            <person name="Zheng Y."/>
            <person name="Yuan Z."/>
            <person name="Zhou Y."/>
            <person name="Liu J."/>
            <person name="Tang Z."/>
            <person name="Zhuo Y."/>
            <person name="Zhang Y."/>
            <person name="Yu L."/>
            <person name="Huang J."/>
            <person name="Yang P."/>
            <person name="Peng Q."/>
            <person name="Zhang J."/>
            <person name="Jiang W."/>
            <person name="Zhang Z."/>
            <person name="Lin K."/>
            <person name="Ro D.K."/>
            <person name="Chen X."/>
            <person name="Xiong X."/>
            <person name="Shang Y."/>
            <person name="Huang S."/>
            <person name="Zeng J."/>
        </authorList>
    </citation>
    <scope>NUCLEOTIDE SEQUENCE [LARGE SCALE GENOMIC DNA]</scope>
    <source>
        <strain evidence="8">cv. BLH2017</strain>
        <tissue evidence="7">Root</tissue>
    </source>
</reference>
<dbReference type="Pfam" id="PF06870">
    <property type="entry name" value="RNA_pol_I_A49"/>
    <property type="match status" value="1"/>
</dbReference>
<protein>
    <submittedName>
        <fullName evidence="7">RNA polymerase I associated factor</fullName>
    </submittedName>
</protein>
<keyword evidence="8" id="KW-1185">Reference proteome</keyword>
<evidence type="ECO:0000256" key="5">
    <source>
        <dbReference type="ARBA" id="ARBA00023242"/>
    </source>
</evidence>
<dbReference type="FunCoup" id="A0A200QIQ1">
    <property type="interactions" value="1955"/>
</dbReference>
<comment type="similarity">
    <text evidence="2">Belongs to the eukaryotic RPA49/POLR1E RNA polymerase subunit family.</text>
</comment>
<evidence type="ECO:0000256" key="3">
    <source>
        <dbReference type="ARBA" id="ARBA00022478"/>
    </source>
</evidence>
<dbReference type="OMA" id="DVYPFDE"/>
<gene>
    <name evidence="7" type="ORF">BVC80_8569g1</name>
</gene>
<dbReference type="AlphaFoldDB" id="A0A200QIQ1"/>
<keyword evidence="3" id="KW-0240">DNA-directed RNA polymerase</keyword>
<dbReference type="GO" id="GO:0006351">
    <property type="term" value="P:DNA-templated transcription"/>
    <property type="evidence" value="ECO:0007669"/>
    <property type="project" value="InterPro"/>
</dbReference>